<evidence type="ECO:0000259" key="1">
    <source>
        <dbReference type="Pfam" id="PF07735"/>
    </source>
</evidence>
<reference evidence="3" key="1">
    <citation type="submission" date="2017-10" db="EMBL/GenBank/DDBJ databases">
        <title>Rapid genome shrinkage in a self-fertile nematode reveals novel sperm competition proteins.</title>
        <authorList>
            <person name="Yin D."/>
            <person name="Schwarz E.M."/>
            <person name="Thomas C.G."/>
            <person name="Felde R.L."/>
            <person name="Korf I.F."/>
            <person name="Cutter A.D."/>
            <person name="Schartner C.M."/>
            <person name="Ralston E.J."/>
            <person name="Meyer B.J."/>
            <person name="Haag E.S."/>
        </authorList>
    </citation>
    <scope>NUCLEOTIDE SEQUENCE [LARGE SCALE GENOMIC DNA]</scope>
    <source>
        <strain evidence="3">JU1422</strain>
    </source>
</reference>
<dbReference type="PANTHER" id="PTHR21503:SF8">
    <property type="entry name" value="F-BOX ASSOCIATED DOMAIN-CONTAINING PROTEIN-RELATED"/>
    <property type="match status" value="1"/>
</dbReference>
<proteinExistence type="predicted"/>
<dbReference type="EMBL" id="PDUG01000004">
    <property type="protein sequence ID" value="PIC33452.1"/>
    <property type="molecule type" value="Genomic_DNA"/>
</dbReference>
<dbReference type="PANTHER" id="PTHR21503">
    <property type="entry name" value="F-BOX-CONTAINING HYPOTHETICAL PROTEIN C.ELEGANS"/>
    <property type="match status" value="1"/>
</dbReference>
<comment type="caution">
    <text evidence="2">The sequence shown here is derived from an EMBL/GenBank/DDBJ whole genome shotgun (WGS) entry which is preliminary data.</text>
</comment>
<name>A0A2G5U1N5_9PELO</name>
<dbReference type="Proteomes" id="UP000230233">
    <property type="component" value="Chromosome IV"/>
</dbReference>
<protein>
    <recommendedName>
        <fullName evidence="1">Sdz-33 F-box domain-containing protein</fullName>
    </recommendedName>
</protein>
<sequence>MKGRNAYLEKRNELYECEDNIERMRITWIQIWSDFLCQTFNCVLYSICIHPEQCIGSVHSILNWLNERHQSIENFIFSGEEVDDDELSLALNTCKVNHYLCVSTRTTFKNTKLLNPIIATDFIRLVGVPSITWISIDNIITFDCVHIDLHRLQLNEVGLNRYLKSWINGCNPRMKFLKVFGQFIDLEEALHDIEKQTGPPPKRFYNHYILNEPFDAEGGITIRRKNQNLATIKQEFVTWPYSEPRIQYFFTFVVWD</sequence>
<dbReference type="AlphaFoldDB" id="A0A2G5U1N5"/>
<feature type="domain" description="Sdz-33 F-box" evidence="1">
    <location>
        <begin position="130"/>
        <end position="179"/>
    </location>
</feature>
<dbReference type="InterPro" id="IPR012885">
    <property type="entry name" value="F-box_Sdz-33"/>
</dbReference>
<evidence type="ECO:0000313" key="2">
    <source>
        <dbReference type="EMBL" id="PIC33452.1"/>
    </source>
</evidence>
<accession>A0A2G5U1N5</accession>
<keyword evidence="3" id="KW-1185">Reference proteome</keyword>
<evidence type="ECO:0000313" key="3">
    <source>
        <dbReference type="Proteomes" id="UP000230233"/>
    </source>
</evidence>
<organism evidence="2 3">
    <name type="scientific">Caenorhabditis nigoni</name>
    <dbReference type="NCBI Taxonomy" id="1611254"/>
    <lineage>
        <taxon>Eukaryota</taxon>
        <taxon>Metazoa</taxon>
        <taxon>Ecdysozoa</taxon>
        <taxon>Nematoda</taxon>
        <taxon>Chromadorea</taxon>
        <taxon>Rhabditida</taxon>
        <taxon>Rhabditina</taxon>
        <taxon>Rhabditomorpha</taxon>
        <taxon>Rhabditoidea</taxon>
        <taxon>Rhabditidae</taxon>
        <taxon>Peloderinae</taxon>
        <taxon>Caenorhabditis</taxon>
    </lineage>
</organism>
<dbReference type="Pfam" id="PF07735">
    <property type="entry name" value="FBA_2"/>
    <property type="match status" value="1"/>
</dbReference>
<gene>
    <name evidence="2" type="primary">Cnig_chr_IV.g13426</name>
    <name evidence="2" type="ORF">B9Z55_013426</name>
</gene>
<dbReference type="OrthoDB" id="5842403at2759"/>